<feature type="domain" description="N-acetyltransferase" evidence="1">
    <location>
        <begin position="19"/>
        <end position="182"/>
    </location>
</feature>
<reference evidence="2 3" key="1">
    <citation type="submission" date="2018-01" db="EMBL/GenBank/DDBJ databases">
        <title>Genome sequence of the PGP bacterium Paenibacillus illinoisensis E3.</title>
        <authorList>
            <person name="Rolli E."/>
            <person name="Marasco R."/>
            <person name="Bessem C."/>
            <person name="Michoud G."/>
            <person name="Gaiarsa S."/>
            <person name="Borin S."/>
            <person name="Daffonchio D."/>
        </authorList>
    </citation>
    <scope>NUCLEOTIDE SEQUENCE [LARGE SCALE GENOMIC DNA]</scope>
    <source>
        <strain evidence="2 3">E3</strain>
    </source>
</reference>
<keyword evidence="2" id="KW-0012">Acyltransferase</keyword>
<dbReference type="AlphaFoldDB" id="A0A2W0CEZ7"/>
<dbReference type="EMBL" id="PRLG01000018">
    <property type="protein sequence ID" value="PYY29359.1"/>
    <property type="molecule type" value="Genomic_DNA"/>
</dbReference>
<dbReference type="InterPro" id="IPR016181">
    <property type="entry name" value="Acyl_CoA_acyltransferase"/>
</dbReference>
<dbReference type="PANTHER" id="PTHR43415">
    <property type="entry name" value="SPERMIDINE N(1)-ACETYLTRANSFERASE"/>
    <property type="match status" value="1"/>
</dbReference>
<dbReference type="PANTHER" id="PTHR43415:SF3">
    <property type="entry name" value="GNAT-FAMILY ACETYLTRANSFERASE"/>
    <property type="match status" value="1"/>
</dbReference>
<protein>
    <submittedName>
        <fullName evidence="2">Acetyltransferase</fullName>
        <ecNumber evidence="2">2.3.1.158</ecNumber>
    </submittedName>
</protein>
<dbReference type="InterPro" id="IPR000182">
    <property type="entry name" value="GNAT_dom"/>
</dbReference>
<keyword evidence="2" id="KW-0808">Transferase</keyword>
<accession>A0A2W0CEZ7</accession>
<comment type="caution">
    <text evidence="2">The sequence shown here is derived from an EMBL/GenBank/DDBJ whole genome shotgun (WGS) entry which is preliminary data.</text>
</comment>
<dbReference type="Proteomes" id="UP000247459">
    <property type="component" value="Unassembled WGS sequence"/>
</dbReference>
<dbReference type="OrthoDB" id="9795206at2"/>
<dbReference type="SUPFAM" id="SSF55729">
    <property type="entry name" value="Acyl-CoA N-acyltransferases (Nat)"/>
    <property type="match status" value="1"/>
</dbReference>
<evidence type="ECO:0000313" key="2">
    <source>
        <dbReference type="EMBL" id="PYY29359.1"/>
    </source>
</evidence>
<proteinExistence type="predicted"/>
<dbReference type="GO" id="GO:0046027">
    <property type="term" value="F:phospholipid:diacylglycerol acyltransferase activity"/>
    <property type="evidence" value="ECO:0007669"/>
    <property type="project" value="UniProtKB-EC"/>
</dbReference>
<organism evidence="2 3">
    <name type="scientific">Paenibacillus illinoisensis</name>
    <dbReference type="NCBI Taxonomy" id="59845"/>
    <lineage>
        <taxon>Bacteria</taxon>
        <taxon>Bacillati</taxon>
        <taxon>Bacillota</taxon>
        <taxon>Bacilli</taxon>
        <taxon>Bacillales</taxon>
        <taxon>Paenibacillaceae</taxon>
        <taxon>Paenibacillus</taxon>
    </lineage>
</organism>
<gene>
    <name evidence="2" type="ORF">PIL02S_02308</name>
</gene>
<dbReference type="RefSeq" id="WP_110758509.1">
    <property type="nucleotide sequence ID" value="NZ_PRLG01000018.1"/>
</dbReference>
<name>A0A2W0CEZ7_9BACL</name>
<dbReference type="Pfam" id="PF13302">
    <property type="entry name" value="Acetyltransf_3"/>
    <property type="match status" value="1"/>
</dbReference>
<dbReference type="PROSITE" id="PS51186">
    <property type="entry name" value="GNAT"/>
    <property type="match status" value="1"/>
</dbReference>
<evidence type="ECO:0000313" key="3">
    <source>
        <dbReference type="Proteomes" id="UP000247459"/>
    </source>
</evidence>
<dbReference type="Gene3D" id="3.40.630.30">
    <property type="match status" value="1"/>
</dbReference>
<evidence type="ECO:0000259" key="1">
    <source>
        <dbReference type="PROSITE" id="PS51186"/>
    </source>
</evidence>
<dbReference type="EC" id="2.3.1.158" evidence="2"/>
<sequence>MSQPTSSPRVPRLLETERIYLRPFETTDVDDYFPGLFDPEMRKLTGTQNSFTRTQVERYVENAGQDDSRLMLLIALQENDQLIGEVVLMDMHAKNRSAHLRIGIDRAEHQGKGYGSEALLLMLDYGFGICNLHRIELEVYAFNERAVRTYEKLGFQREGIRRDALYYNHQYHDAILMSMLEHEFRERHAAGQMAGPAGQG</sequence>